<accession>A0A5J6SS34</accession>
<evidence type="ECO:0000313" key="2">
    <source>
        <dbReference type="EMBL" id="QFG00671.1"/>
    </source>
</evidence>
<keyword evidence="3" id="KW-1185">Reference proteome</keyword>
<proteinExistence type="predicted"/>
<evidence type="ECO:0000313" key="3">
    <source>
        <dbReference type="Proteomes" id="UP000325517"/>
    </source>
</evidence>
<name>A0A5J6SS34_9BACI</name>
<dbReference type="EMBL" id="CP031223">
    <property type="protein sequence ID" value="QFG00671.1"/>
    <property type="molecule type" value="Genomic_DNA"/>
</dbReference>
<dbReference type="Proteomes" id="UP000325517">
    <property type="component" value="Chromosome"/>
</dbReference>
<dbReference type="AlphaFoldDB" id="A0A5J6SS34"/>
<dbReference type="RefSeq" id="WP_151701552.1">
    <property type="nucleotide sequence ID" value="NZ_CP031223.1"/>
</dbReference>
<sequence>MHIYTYTQPNSIDITPLISVYNHEGVASVEFQRYYSNKLKKFVDKLMDYRYFLRYNVYNTNKELIFTCKKVSKKGRVYYEASDLVQQHTYIVAYDKWKELIPDLMITDGNLQIKLHKEMEGWSRYTHNNKEIARWKAELKEEFSIQLEIEEDSPIQNEAFFIAISQCALFVGG</sequence>
<organism evidence="2 3">
    <name type="scientific">Psychrobacillus glaciei</name>
    <dbReference type="NCBI Taxonomy" id="2283160"/>
    <lineage>
        <taxon>Bacteria</taxon>
        <taxon>Bacillati</taxon>
        <taxon>Bacillota</taxon>
        <taxon>Bacilli</taxon>
        <taxon>Bacillales</taxon>
        <taxon>Bacillaceae</taxon>
        <taxon>Psychrobacillus</taxon>
    </lineage>
</organism>
<dbReference type="KEGG" id="psyo:PB01_18765"/>
<gene>
    <name evidence="2" type="ORF">PB01_18765</name>
</gene>
<dbReference type="InterPro" id="IPR056944">
    <property type="entry name" value="Tubby_C-like"/>
</dbReference>
<evidence type="ECO:0000259" key="1">
    <source>
        <dbReference type="Pfam" id="PF23728"/>
    </source>
</evidence>
<feature type="domain" description="Tubby C-terminal" evidence="1">
    <location>
        <begin position="4"/>
        <end position="171"/>
    </location>
</feature>
<protein>
    <recommendedName>
        <fullName evidence="1">Tubby C-terminal domain-containing protein</fullName>
    </recommendedName>
</protein>
<dbReference type="OrthoDB" id="2451847at2"/>
<dbReference type="Pfam" id="PF23728">
    <property type="entry name" value="Tubby_C_like"/>
    <property type="match status" value="1"/>
</dbReference>
<reference evidence="2 3" key="1">
    <citation type="submission" date="2018-07" db="EMBL/GenBank/DDBJ databases">
        <title>Complete genome sequence of Psychrobacillus sp. PB01, isolated from iceberg, and comparative genome analysis of Psychrobacillus strains.</title>
        <authorList>
            <person name="Lee P.C."/>
        </authorList>
    </citation>
    <scope>NUCLEOTIDE SEQUENCE [LARGE SCALE GENOMIC DNA]</scope>
    <source>
        <strain evidence="2 3">PB01</strain>
    </source>
</reference>